<accession>A0ABW8N259</accession>
<evidence type="ECO:0000313" key="1">
    <source>
        <dbReference type="EMBL" id="MFK4638118.1"/>
    </source>
</evidence>
<protein>
    <submittedName>
        <fullName evidence="1">DCC family thiol-disulfide oxidoreductase YuxK</fullName>
    </submittedName>
</protein>
<dbReference type="RefSeq" id="WP_404593773.1">
    <property type="nucleotide sequence ID" value="NZ_JBIYEW010000003.1"/>
</dbReference>
<proteinExistence type="predicted"/>
<dbReference type="Pfam" id="PF04134">
    <property type="entry name" value="DCC1-like"/>
    <property type="match status" value="1"/>
</dbReference>
<comment type="caution">
    <text evidence="1">The sequence shown here is derived from an EMBL/GenBank/DDBJ whole genome shotgun (WGS) entry which is preliminary data.</text>
</comment>
<gene>
    <name evidence="1" type="ORF">ABIA52_001007</name>
</gene>
<evidence type="ECO:0000313" key="2">
    <source>
        <dbReference type="Proteomes" id="UP001620520"/>
    </source>
</evidence>
<organism evidence="1 2">
    <name type="scientific">Paenarthrobacter histidinolovorans</name>
    <dbReference type="NCBI Taxonomy" id="43664"/>
    <lineage>
        <taxon>Bacteria</taxon>
        <taxon>Bacillati</taxon>
        <taxon>Actinomycetota</taxon>
        <taxon>Actinomycetes</taxon>
        <taxon>Micrococcales</taxon>
        <taxon>Micrococcaceae</taxon>
        <taxon>Paenarthrobacter</taxon>
    </lineage>
</organism>
<dbReference type="EMBL" id="JBIYEW010000003">
    <property type="protein sequence ID" value="MFK4638118.1"/>
    <property type="molecule type" value="Genomic_DNA"/>
</dbReference>
<reference evidence="1 2" key="1">
    <citation type="submission" date="2024-10" db="EMBL/GenBank/DDBJ databases">
        <title>Novel secondary metabolite-producing bacteria for plant disease control.</title>
        <authorList>
            <person name="Chevrette M."/>
        </authorList>
    </citation>
    <scope>NUCLEOTIDE SEQUENCE [LARGE SCALE GENOMIC DNA]</scope>
    <source>
        <strain evidence="1 2">J30 TE3557</strain>
    </source>
</reference>
<name>A0ABW8N259_9MICC</name>
<dbReference type="InterPro" id="IPR007263">
    <property type="entry name" value="DCC1-like"/>
</dbReference>
<keyword evidence="2" id="KW-1185">Reference proteome</keyword>
<sequence length="127" mass="13603">MNTGDIALERTLIYDADCGFCTQSAKWLARGGSVTIQPWQGIRDLETIGLNEEMVETAAYWADGGEVKAAAEQAIAQALIAKGSGWQIAGRLILLPGVQWAASRAYKVIAKNRHAMPGGTDACRLPN</sequence>
<dbReference type="Proteomes" id="UP001620520">
    <property type="component" value="Unassembled WGS sequence"/>
</dbReference>